<evidence type="ECO:0000256" key="3">
    <source>
        <dbReference type="ARBA" id="ARBA00022960"/>
    </source>
</evidence>
<comment type="pathway">
    <text evidence="1 6">Cell wall biogenesis; peptidoglycan biosynthesis.</text>
</comment>
<keyword evidence="3 6" id="KW-0133">Cell shape</keyword>
<comment type="caution">
    <text evidence="10">The sequence shown here is derived from an EMBL/GenBank/DDBJ whole genome shotgun (WGS) entry which is preliminary data.</text>
</comment>
<dbReference type="PROSITE" id="PS52029">
    <property type="entry name" value="LD_TPASE"/>
    <property type="match status" value="1"/>
</dbReference>
<accession>D6U6B6</accession>
<dbReference type="AlphaFoldDB" id="D6U6B6"/>
<evidence type="ECO:0000256" key="2">
    <source>
        <dbReference type="ARBA" id="ARBA00022679"/>
    </source>
</evidence>
<dbReference type="PANTHER" id="PTHR30582:SF2">
    <property type="entry name" value="L,D-TRANSPEPTIDASE YCIB-RELATED"/>
    <property type="match status" value="1"/>
</dbReference>
<dbReference type="GO" id="GO:0016740">
    <property type="term" value="F:transferase activity"/>
    <property type="evidence" value="ECO:0007669"/>
    <property type="project" value="UniProtKB-KW"/>
</dbReference>
<evidence type="ECO:0000256" key="1">
    <source>
        <dbReference type="ARBA" id="ARBA00004752"/>
    </source>
</evidence>
<evidence type="ECO:0000256" key="4">
    <source>
        <dbReference type="ARBA" id="ARBA00022984"/>
    </source>
</evidence>
<dbReference type="GO" id="GO:0071555">
    <property type="term" value="P:cell wall organization"/>
    <property type="evidence" value="ECO:0007669"/>
    <property type="project" value="UniProtKB-UniRule"/>
</dbReference>
<dbReference type="PANTHER" id="PTHR30582">
    <property type="entry name" value="L,D-TRANSPEPTIDASE"/>
    <property type="match status" value="1"/>
</dbReference>
<feature type="active site" description="Proton donor/acceptor" evidence="6">
    <location>
        <position position="379"/>
    </location>
</feature>
<dbReference type="GO" id="GO:0008360">
    <property type="term" value="P:regulation of cell shape"/>
    <property type="evidence" value="ECO:0007669"/>
    <property type="project" value="UniProtKB-UniRule"/>
</dbReference>
<feature type="active site" description="Nucleophile" evidence="6">
    <location>
        <position position="411"/>
    </location>
</feature>
<evidence type="ECO:0000259" key="9">
    <source>
        <dbReference type="PROSITE" id="PS52029"/>
    </source>
</evidence>
<sequence length="435" mass="49300">MYQFRQPLIKEQSRNAPRSSSLREQVPPWMEGPHLQETTLQRPTSSLTKAPHIRSHLLVRVGLFLLVFLVCLGIFISLVQFSPLASLLGGSQTQATPIGHSSTSSIFQVVQRPSEVNDQMRAMGQEKIHAFESALGHIQRTGKDVAHYQAQLQHYRTQLAALLTRRDYIAFLIQIGSDLASMQQDLADNQPQPMLNQFKTEAQDWGKAHLYHDPFDKKDYYLNSSYLSMDGHNGYFYGESAYLNDEIRANSPQVMQDIKDDYFLHAMLEANYEDTTSYNQPHQVDQSLLAYYGLQNADVLVVSLTEQSMRIYHNGTLKQSLLLTTGRVYRPTPVGHFHMSTHYENLTLTSYDAPSSPDYYTPVVVRDAVQFWDNGYLIHSSQWRKDYGPMTQFPHNDSGGDPEASVGSHGCINVAPSILRTLAPTITTQTHLIIF</sequence>
<dbReference type="GO" id="GO:0071972">
    <property type="term" value="F:peptidoglycan L,D-transpeptidase activity"/>
    <property type="evidence" value="ECO:0007669"/>
    <property type="project" value="TreeGrafter"/>
</dbReference>
<reference evidence="10 11" key="1">
    <citation type="journal article" date="2011" name="Stand. Genomic Sci.">
        <title>Non-contiguous finished genome sequence and contextual data of the filamentous soil bacterium Ktedonobacter racemifer type strain (SOSP1-21).</title>
        <authorList>
            <person name="Chang Y.J."/>
            <person name="Land M."/>
            <person name="Hauser L."/>
            <person name="Chertkov O."/>
            <person name="Del Rio T.G."/>
            <person name="Nolan M."/>
            <person name="Copeland A."/>
            <person name="Tice H."/>
            <person name="Cheng J.F."/>
            <person name="Lucas S."/>
            <person name="Han C."/>
            <person name="Goodwin L."/>
            <person name="Pitluck S."/>
            <person name="Ivanova N."/>
            <person name="Ovchinikova G."/>
            <person name="Pati A."/>
            <person name="Chen A."/>
            <person name="Palaniappan K."/>
            <person name="Mavromatis K."/>
            <person name="Liolios K."/>
            <person name="Brettin T."/>
            <person name="Fiebig A."/>
            <person name="Rohde M."/>
            <person name="Abt B."/>
            <person name="Goker M."/>
            <person name="Detter J.C."/>
            <person name="Woyke T."/>
            <person name="Bristow J."/>
            <person name="Eisen J.A."/>
            <person name="Markowitz V."/>
            <person name="Hugenholtz P."/>
            <person name="Kyrpides N.C."/>
            <person name="Klenk H.P."/>
            <person name="Lapidus A."/>
        </authorList>
    </citation>
    <scope>NUCLEOTIDE SEQUENCE [LARGE SCALE GENOMIC DNA]</scope>
    <source>
        <strain evidence="11">DSM 44963</strain>
    </source>
</reference>
<feature type="region of interest" description="Disordered" evidence="7">
    <location>
        <begin position="11"/>
        <end position="33"/>
    </location>
</feature>
<feature type="compositionally biased region" description="Polar residues" evidence="7">
    <location>
        <begin position="14"/>
        <end position="23"/>
    </location>
</feature>
<keyword evidence="11" id="KW-1185">Reference proteome</keyword>
<keyword evidence="5 6" id="KW-0961">Cell wall biogenesis/degradation</keyword>
<dbReference type="Gene3D" id="2.40.440.10">
    <property type="entry name" value="L,D-transpeptidase catalytic domain-like"/>
    <property type="match status" value="1"/>
</dbReference>
<evidence type="ECO:0000256" key="5">
    <source>
        <dbReference type="ARBA" id="ARBA00023316"/>
    </source>
</evidence>
<dbReference type="InParanoid" id="D6U6B6"/>
<organism evidence="10 11">
    <name type="scientific">Ktedonobacter racemifer DSM 44963</name>
    <dbReference type="NCBI Taxonomy" id="485913"/>
    <lineage>
        <taxon>Bacteria</taxon>
        <taxon>Bacillati</taxon>
        <taxon>Chloroflexota</taxon>
        <taxon>Ktedonobacteria</taxon>
        <taxon>Ktedonobacterales</taxon>
        <taxon>Ktedonobacteraceae</taxon>
        <taxon>Ktedonobacter</taxon>
    </lineage>
</organism>
<dbReference type="STRING" id="485913.Krac_1139"/>
<dbReference type="GO" id="GO:0005576">
    <property type="term" value="C:extracellular region"/>
    <property type="evidence" value="ECO:0007669"/>
    <property type="project" value="TreeGrafter"/>
</dbReference>
<proteinExistence type="predicted"/>
<evidence type="ECO:0000256" key="6">
    <source>
        <dbReference type="PROSITE-ProRule" id="PRU01373"/>
    </source>
</evidence>
<keyword evidence="2" id="KW-0808">Transferase</keyword>
<dbReference type="CDD" id="cd16913">
    <property type="entry name" value="YkuD_like"/>
    <property type="match status" value="1"/>
</dbReference>
<dbReference type="Pfam" id="PF03734">
    <property type="entry name" value="YkuD"/>
    <property type="match status" value="1"/>
</dbReference>
<keyword evidence="8" id="KW-0812">Transmembrane</keyword>
<evidence type="ECO:0000256" key="8">
    <source>
        <dbReference type="SAM" id="Phobius"/>
    </source>
</evidence>
<dbReference type="UniPathway" id="UPA00219"/>
<dbReference type="InterPro" id="IPR005490">
    <property type="entry name" value="LD_TPept_cat_dom"/>
</dbReference>
<protein>
    <submittedName>
        <fullName evidence="10">ErfK/YbiS/YcfS/YnhG family protein</fullName>
    </submittedName>
</protein>
<gene>
    <name evidence="10" type="ORF">Krac_1139</name>
</gene>
<dbReference type="SUPFAM" id="SSF141523">
    <property type="entry name" value="L,D-transpeptidase catalytic domain-like"/>
    <property type="match status" value="1"/>
</dbReference>
<dbReference type="InterPro" id="IPR038063">
    <property type="entry name" value="Transpep_catalytic_dom"/>
</dbReference>
<feature type="domain" description="L,D-TPase catalytic" evidence="9">
    <location>
        <begin position="298"/>
        <end position="435"/>
    </location>
</feature>
<evidence type="ECO:0000313" key="11">
    <source>
        <dbReference type="Proteomes" id="UP000004508"/>
    </source>
</evidence>
<dbReference type="EMBL" id="ADVG01000005">
    <property type="protein sequence ID" value="EFH80527.1"/>
    <property type="molecule type" value="Genomic_DNA"/>
</dbReference>
<dbReference type="OrthoDB" id="160089at2"/>
<evidence type="ECO:0000313" key="10">
    <source>
        <dbReference type="EMBL" id="EFH80527.1"/>
    </source>
</evidence>
<dbReference type="InterPro" id="IPR050979">
    <property type="entry name" value="LD-transpeptidase"/>
</dbReference>
<keyword evidence="4 6" id="KW-0573">Peptidoglycan synthesis</keyword>
<dbReference type="Proteomes" id="UP000004508">
    <property type="component" value="Unassembled WGS sequence"/>
</dbReference>
<feature type="transmembrane region" description="Helical" evidence="8">
    <location>
        <begin position="57"/>
        <end position="79"/>
    </location>
</feature>
<dbReference type="GO" id="GO:0018104">
    <property type="term" value="P:peptidoglycan-protein cross-linking"/>
    <property type="evidence" value="ECO:0007669"/>
    <property type="project" value="TreeGrafter"/>
</dbReference>
<name>D6U6B6_KTERA</name>
<keyword evidence="8" id="KW-0472">Membrane</keyword>
<evidence type="ECO:0000256" key="7">
    <source>
        <dbReference type="SAM" id="MobiDB-lite"/>
    </source>
</evidence>
<dbReference type="eggNOG" id="COG1376">
    <property type="taxonomic scope" value="Bacteria"/>
</dbReference>
<keyword evidence="8" id="KW-1133">Transmembrane helix</keyword>